<dbReference type="EMBL" id="CP002780">
    <property type="protein sequence ID" value="AEG58576.1"/>
    <property type="molecule type" value="Genomic_DNA"/>
</dbReference>
<dbReference type="NCBIfam" id="TIGR00186">
    <property type="entry name" value="rRNA_methyl_3"/>
    <property type="match status" value="1"/>
</dbReference>
<dbReference type="Gene3D" id="3.40.1280.10">
    <property type="match status" value="1"/>
</dbReference>
<dbReference type="HOGENOM" id="CLU_021322_0_1_9"/>
<dbReference type="GO" id="GO:0003723">
    <property type="term" value="F:RNA binding"/>
    <property type="evidence" value="ECO:0007669"/>
    <property type="project" value="InterPro"/>
</dbReference>
<dbReference type="KEGG" id="dru:Desru_0279"/>
<dbReference type="CDD" id="cd18103">
    <property type="entry name" value="SpoU-like_RlmB"/>
    <property type="match status" value="1"/>
</dbReference>
<dbReference type="InterPro" id="IPR013123">
    <property type="entry name" value="SpoU_subst-bd"/>
</dbReference>
<evidence type="ECO:0000256" key="3">
    <source>
        <dbReference type="ARBA" id="ARBA00022679"/>
    </source>
</evidence>
<dbReference type="AlphaFoldDB" id="F6DNN6"/>
<evidence type="ECO:0000256" key="2">
    <source>
        <dbReference type="ARBA" id="ARBA00022603"/>
    </source>
</evidence>
<keyword evidence="3 6" id="KW-0808">Transferase</keyword>
<evidence type="ECO:0000313" key="6">
    <source>
        <dbReference type="EMBL" id="AEG58576.1"/>
    </source>
</evidence>
<comment type="similarity">
    <text evidence="1">Belongs to the class IV-like SAM-binding methyltransferase superfamily. RNA methyltransferase TrmH family.</text>
</comment>
<dbReference type="eggNOG" id="COG0566">
    <property type="taxonomic scope" value="Bacteria"/>
</dbReference>
<reference evidence="6 7" key="2">
    <citation type="journal article" date="2012" name="Stand. Genomic Sci.">
        <title>Complete genome sequence of the sulfate-reducing firmicute Desulfotomaculum ruminis type strain (DL(T)).</title>
        <authorList>
            <person name="Spring S."/>
            <person name="Visser M."/>
            <person name="Lu M."/>
            <person name="Copeland A."/>
            <person name="Lapidus A."/>
            <person name="Lucas S."/>
            <person name="Cheng J.F."/>
            <person name="Han C."/>
            <person name="Tapia R."/>
            <person name="Goodwin L.A."/>
            <person name="Pitluck S."/>
            <person name="Ivanova N."/>
            <person name="Land M."/>
            <person name="Hauser L."/>
            <person name="Larimer F."/>
            <person name="Rohde M."/>
            <person name="Goker M."/>
            <person name="Detter J.C."/>
            <person name="Kyrpides N.C."/>
            <person name="Woyke T."/>
            <person name="Schaap P.J."/>
            <person name="Plugge C.M."/>
            <person name="Muyzer G."/>
            <person name="Kuever J."/>
            <person name="Pereira I.A."/>
            <person name="Parshina S.N."/>
            <person name="Bernier-Latmani R."/>
            <person name="Stams A.J."/>
            <person name="Klenk H.P."/>
        </authorList>
    </citation>
    <scope>NUCLEOTIDE SEQUENCE [LARGE SCALE GENOMIC DNA]</scope>
    <source>
        <strain evidence="7">ATCC 23193 / DSM 2154 / NCIB 8452 / DL</strain>
    </source>
</reference>
<name>F6DNN6_DESRL</name>
<dbReference type="FunFam" id="3.40.1280.10:FF:000008">
    <property type="entry name" value="Group 3 RNA methyltransferase TrmH"/>
    <property type="match status" value="1"/>
</dbReference>
<dbReference type="InterPro" id="IPR004441">
    <property type="entry name" value="rRNA_MeTrfase_TrmH"/>
</dbReference>
<accession>F6DNN6</accession>
<dbReference type="InterPro" id="IPR029064">
    <property type="entry name" value="Ribosomal_eL30-like_sf"/>
</dbReference>
<dbReference type="PANTHER" id="PTHR46429:SF1">
    <property type="entry name" value="23S RRNA (GUANOSINE-2'-O-)-METHYLTRANSFERASE RLMB"/>
    <property type="match status" value="1"/>
</dbReference>
<dbReference type="InterPro" id="IPR029026">
    <property type="entry name" value="tRNA_m1G_MTases_N"/>
</dbReference>
<dbReference type="SMART" id="SM00967">
    <property type="entry name" value="SpoU_sub_bind"/>
    <property type="match status" value="1"/>
</dbReference>
<dbReference type="GO" id="GO:0008173">
    <property type="term" value="F:RNA methyltransferase activity"/>
    <property type="evidence" value="ECO:0007669"/>
    <property type="project" value="InterPro"/>
</dbReference>
<protein>
    <submittedName>
        <fullName evidence="6">RNA methyltransferase, TrmH family, group 3</fullName>
    </submittedName>
</protein>
<dbReference type="InterPro" id="IPR001537">
    <property type="entry name" value="SpoU_MeTrfase"/>
</dbReference>
<dbReference type="GO" id="GO:0006396">
    <property type="term" value="P:RNA processing"/>
    <property type="evidence" value="ECO:0007669"/>
    <property type="project" value="InterPro"/>
</dbReference>
<dbReference type="PANTHER" id="PTHR46429">
    <property type="entry name" value="23S RRNA (GUANOSINE-2'-O-)-METHYLTRANSFERASE RLMB"/>
    <property type="match status" value="1"/>
</dbReference>
<evidence type="ECO:0000256" key="1">
    <source>
        <dbReference type="ARBA" id="ARBA00007228"/>
    </source>
</evidence>
<dbReference type="Pfam" id="PF08032">
    <property type="entry name" value="SpoU_sub_bind"/>
    <property type="match status" value="1"/>
</dbReference>
<dbReference type="SUPFAM" id="SSF55315">
    <property type="entry name" value="L30e-like"/>
    <property type="match status" value="1"/>
</dbReference>
<proteinExistence type="inferred from homology"/>
<sequence>MNALLLEPKPKECLNTNNKTLKQNSISQDPGEFQHKANNGTSEKGSIRLAGGDLVSEIIAGRNPVREALRAGRPINKVIMAKGTPSGPLGEITRMVREAGIPIQTVDRAYLDKLQTGVPHQGIVAYAAAKQYVEVEDILSAARSKGQEPFMVMLDEINDPHNLGAILRTCDAAGVHGVIIPQRRSVALTATVAKASAGAVEYVPVARVTNLDQTIRSLKEQGLWVVGAEMDGPDLFWQAKLTGPLLLVIGGEGKGLGRLLKERCDMLVRLPMLGQVGSLNASVAAALLVYEVVRQRG</sequence>
<feature type="domain" description="RNA 2-O ribose methyltransferase substrate binding" evidence="5">
    <location>
        <begin position="58"/>
        <end position="133"/>
    </location>
</feature>
<dbReference type="Pfam" id="PF00588">
    <property type="entry name" value="SpoU_methylase"/>
    <property type="match status" value="1"/>
</dbReference>
<evidence type="ECO:0000259" key="5">
    <source>
        <dbReference type="SMART" id="SM00967"/>
    </source>
</evidence>
<dbReference type="GO" id="GO:0032259">
    <property type="term" value="P:methylation"/>
    <property type="evidence" value="ECO:0007669"/>
    <property type="project" value="UniProtKB-KW"/>
</dbReference>
<dbReference type="STRING" id="696281.Desru_0279"/>
<keyword evidence="2 6" id="KW-0489">Methyltransferase</keyword>
<gene>
    <name evidence="6" type="ordered locus">Desru_0279</name>
</gene>
<reference evidence="7" key="1">
    <citation type="submission" date="2011-05" db="EMBL/GenBank/DDBJ databases">
        <title>Complete sequence of Desulfotomaculum ruminis DSM 2154.</title>
        <authorList>
            <person name="Lucas S."/>
            <person name="Copeland A."/>
            <person name="Lapidus A."/>
            <person name="Cheng J.-F."/>
            <person name="Goodwin L."/>
            <person name="Pitluck S."/>
            <person name="Lu M."/>
            <person name="Detter J.C."/>
            <person name="Han C."/>
            <person name="Tapia R."/>
            <person name="Land M."/>
            <person name="Hauser L."/>
            <person name="Kyrpides N."/>
            <person name="Ivanova N."/>
            <person name="Mikhailova N."/>
            <person name="Pagani I."/>
            <person name="Stams A.J.M."/>
            <person name="Plugge C.M."/>
            <person name="Muyzer G."/>
            <person name="Kuever J."/>
            <person name="Parshina S.N."/>
            <person name="Ivanova A.E."/>
            <person name="Nazina T.N."/>
            <person name="Brambilla E."/>
            <person name="Spring S."/>
            <person name="Klenk H.-P."/>
            <person name="Woyke T."/>
        </authorList>
    </citation>
    <scope>NUCLEOTIDE SEQUENCE [LARGE SCALE GENOMIC DNA]</scope>
    <source>
        <strain evidence="7">ATCC 23193 / DSM 2154 / NCIB 8452 / DL</strain>
    </source>
</reference>
<dbReference type="GO" id="GO:0005829">
    <property type="term" value="C:cytosol"/>
    <property type="evidence" value="ECO:0007669"/>
    <property type="project" value="TreeGrafter"/>
</dbReference>
<dbReference type="Proteomes" id="UP000009234">
    <property type="component" value="Chromosome"/>
</dbReference>
<dbReference type="InterPro" id="IPR029028">
    <property type="entry name" value="Alpha/beta_knot_MTases"/>
</dbReference>
<organism evidence="6 7">
    <name type="scientific">Desulforamulus ruminis (strain ATCC 23193 / DSM 2154 / NCIMB 8452 / DL)</name>
    <name type="common">Desulfotomaculum ruminis</name>
    <dbReference type="NCBI Taxonomy" id="696281"/>
    <lineage>
        <taxon>Bacteria</taxon>
        <taxon>Bacillati</taxon>
        <taxon>Bacillota</taxon>
        <taxon>Clostridia</taxon>
        <taxon>Eubacteriales</taxon>
        <taxon>Peptococcaceae</taxon>
        <taxon>Desulforamulus</taxon>
    </lineage>
</organism>
<evidence type="ECO:0000256" key="4">
    <source>
        <dbReference type="SAM" id="MobiDB-lite"/>
    </source>
</evidence>
<dbReference type="SUPFAM" id="SSF75217">
    <property type="entry name" value="alpha/beta knot"/>
    <property type="match status" value="1"/>
</dbReference>
<evidence type="ECO:0000313" key="7">
    <source>
        <dbReference type="Proteomes" id="UP000009234"/>
    </source>
</evidence>
<feature type="region of interest" description="Disordered" evidence="4">
    <location>
        <begin position="22"/>
        <end position="45"/>
    </location>
</feature>
<dbReference type="Gene3D" id="3.30.1330.30">
    <property type="match status" value="1"/>
</dbReference>
<keyword evidence="7" id="KW-1185">Reference proteome</keyword>